<sequence>MNQGSRPLTCAPAQQIYLQNRSHRCACVDDALDSTFCDGLGLSLSASRDFWHPAGALTRAHLKLQEGIIQQWRPTISGRNATLALLPVDTASVASRAPRLPPFPPRRSQPTSVAHRNSRMPTSSDAPSARGERSPPATSPPSPTCACGVQHHPASMHDARASAYKAHHQSDQQLRRPLCIAAPLAASPHAATFLSADPPPARSAVALCALAATSRRPLPLRRVLLHPFAQHHAQHRGYARLRDIW</sequence>
<protein>
    <submittedName>
        <fullName evidence="2">Uncharacterized protein</fullName>
    </submittedName>
</protein>
<comment type="caution">
    <text evidence="2">The sequence shown here is derived from an EMBL/GenBank/DDBJ whole genome shotgun (WGS) entry which is preliminary data.</text>
</comment>
<proteinExistence type="predicted"/>
<dbReference type="EMBL" id="JARJCW010000084">
    <property type="protein sequence ID" value="KAJ7196386.1"/>
    <property type="molecule type" value="Genomic_DNA"/>
</dbReference>
<dbReference type="AlphaFoldDB" id="A0AAD6Y8K2"/>
<evidence type="ECO:0000313" key="2">
    <source>
        <dbReference type="EMBL" id="KAJ7196386.1"/>
    </source>
</evidence>
<dbReference type="Proteomes" id="UP001219525">
    <property type="component" value="Unassembled WGS sequence"/>
</dbReference>
<reference evidence="2" key="1">
    <citation type="submission" date="2023-03" db="EMBL/GenBank/DDBJ databases">
        <title>Massive genome expansion in bonnet fungi (Mycena s.s.) driven by repeated elements and novel gene families across ecological guilds.</title>
        <authorList>
            <consortium name="Lawrence Berkeley National Laboratory"/>
            <person name="Harder C.B."/>
            <person name="Miyauchi S."/>
            <person name="Viragh M."/>
            <person name="Kuo A."/>
            <person name="Thoen E."/>
            <person name="Andreopoulos B."/>
            <person name="Lu D."/>
            <person name="Skrede I."/>
            <person name="Drula E."/>
            <person name="Henrissat B."/>
            <person name="Morin E."/>
            <person name="Kohler A."/>
            <person name="Barry K."/>
            <person name="LaButti K."/>
            <person name="Morin E."/>
            <person name="Salamov A."/>
            <person name="Lipzen A."/>
            <person name="Mereny Z."/>
            <person name="Hegedus B."/>
            <person name="Baldrian P."/>
            <person name="Stursova M."/>
            <person name="Weitz H."/>
            <person name="Taylor A."/>
            <person name="Grigoriev I.V."/>
            <person name="Nagy L.G."/>
            <person name="Martin F."/>
            <person name="Kauserud H."/>
        </authorList>
    </citation>
    <scope>NUCLEOTIDE SEQUENCE</scope>
    <source>
        <strain evidence="2">9144</strain>
    </source>
</reference>
<organism evidence="2 3">
    <name type="scientific">Mycena pura</name>
    <dbReference type="NCBI Taxonomy" id="153505"/>
    <lineage>
        <taxon>Eukaryota</taxon>
        <taxon>Fungi</taxon>
        <taxon>Dikarya</taxon>
        <taxon>Basidiomycota</taxon>
        <taxon>Agaricomycotina</taxon>
        <taxon>Agaricomycetes</taxon>
        <taxon>Agaricomycetidae</taxon>
        <taxon>Agaricales</taxon>
        <taxon>Marasmiineae</taxon>
        <taxon>Mycenaceae</taxon>
        <taxon>Mycena</taxon>
    </lineage>
</organism>
<evidence type="ECO:0000256" key="1">
    <source>
        <dbReference type="SAM" id="MobiDB-lite"/>
    </source>
</evidence>
<feature type="compositionally biased region" description="Polar residues" evidence="1">
    <location>
        <begin position="111"/>
        <end position="126"/>
    </location>
</feature>
<keyword evidence="3" id="KW-1185">Reference proteome</keyword>
<evidence type="ECO:0000313" key="3">
    <source>
        <dbReference type="Proteomes" id="UP001219525"/>
    </source>
</evidence>
<gene>
    <name evidence="2" type="ORF">GGX14DRAFT_673228</name>
</gene>
<accession>A0AAD6Y8K2</accession>
<name>A0AAD6Y8K2_9AGAR</name>
<feature type="region of interest" description="Disordered" evidence="1">
    <location>
        <begin position="95"/>
        <end position="150"/>
    </location>
</feature>